<dbReference type="InterPro" id="IPR054612">
    <property type="entry name" value="Phage_capsid-like_C"/>
</dbReference>
<feature type="coiled-coil region" evidence="2">
    <location>
        <begin position="2"/>
        <end position="51"/>
    </location>
</feature>
<evidence type="ECO:0000256" key="1">
    <source>
        <dbReference type="ARBA" id="ARBA00004328"/>
    </source>
</evidence>
<dbReference type="AlphaFoldDB" id="A0A923NSP2"/>
<evidence type="ECO:0000256" key="2">
    <source>
        <dbReference type="SAM" id="Coils"/>
    </source>
</evidence>
<protein>
    <submittedName>
        <fullName evidence="4">Phage major capsid protein</fullName>
    </submittedName>
</protein>
<keyword evidence="2" id="KW-0175">Coiled coil</keyword>
<reference evidence="4" key="1">
    <citation type="submission" date="2020-08" db="EMBL/GenBank/DDBJ databases">
        <title>Genome public.</title>
        <authorList>
            <person name="Liu C."/>
            <person name="Sun Q."/>
        </authorList>
    </citation>
    <scope>NUCLEOTIDE SEQUENCE</scope>
    <source>
        <strain evidence="4">BX12</strain>
    </source>
</reference>
<proteinExistence type="predicted"/>
<dbReference type="EMBL" id="JACRYT010000033">
    <property type="protein sequence ID" value="MBC6681323.1"/>
    <property type="molecule type" value="Genomic_DNA"/>
</dbReference>
<organism evidence="4 5">
    <name type="scientific">Zhenpiania hominis</name>
    <dbReference type="NCBI Taxonomy" id="2763644"/>
    <lineage>
        <taxon>Bacteria</taxon>
        <taxon>Bacillati</taxon>
        <taxon>Bacillota</taxon>
        <taxon>Clostridia</taxon>
        <taxon>Peptostreptococcales</taxon>
        <taxon>Anaerovoracaceae</taxon>
        <taxon>Zhenpiania</taxon>
    </lineage>
</organism>
<dbReference type="SUPFAM" id="SSF56563">
    <property type="entry name" value="Major capsid protein gp5"/>
    <property type="match status" value="1"/>
</dbReference>
<gene>
    <name evidence="4" type="ORF">H9L42_16050</name>
</gene>
<sequence length="378" mass="41629">MNKELLELLNSINEQKETVRNLVEEGKLDEAKDAKAELEKMQNKFDLLKDILDPEGDGKVKEPVNVEPVNEPKDAVADFANAARRGFKNAAGDPMVEGTPADGGYTVPEDIQTRINTYREAKASLITLVDVERVTTNKGQRTFKKRAQQTGFSKVAEGGKIGAGSTPQFERISYEIEKYAGYFPVTSELLADSDANITNVLIQWIGDESRVTRNKMILGVLDTKDKTAIASVDDIKKALNVTLGQAFKPTSSIITNDDGLQWLDTLKDADGDYLLQPNPVKPLEMRLCAGATSVPVFVVPNADLPTATNKVPMIIGDLKEAVKFFDRNQMSILSSNIASIGELNAYEMDLTLFRAIEREDCVMKDEQAFVYGQVTLGE</sequence>
<dbReference type="RefSeq" id="WP_187304419.1">
    <property type="nucleotide sequence ID" value="NZ_JACRYT010000033.1"/>
</dbReference>
<comment type="subcellular location">
    <subcellularLocation>
        <location evidence="1">Virion</location>
    </subcellularLocation>
</comment>
<name>A0A923NSP2_9FIRM</name>
<feature type="domain" description="Phage capsid-like C-terminal" evidence="3">
    <location>
        <begin position="103"/>
        <end position="373"/>
    </location>
</feature>
<accession>A0A923NSP2</accession>
<keyword evidence="5" id="KW-1185">Reference proteome</keyword>
<dbReference type="Pfam" id="PF05065">
    <property type="entry name" value="Phage_capsid"/>
    <property type="match status" value="1"/>
</dbReference>
<dbReference type="NCBIfam" id="TIGR01554">
    <property type="entry name" value="major_cap_HK97"/>
    <property type="match status" value="1"/>
</dbReference>
<evidence type="ECO:0000313" key="4">
    <source>
        <dbReference type="EMBL" id="MBC6681323.1"/>
    </source>
</evidence>
<evidence type="ECO:0000259" key="3">
    <source>
        <dbReference type="Pfam" id="PF05065"/>
    </source>
</evidence>
<dbReference type="InterPro" id="IPR024455">
    <property type="entry name" value="Phage_capsid"/>
</dbReference>
<dbReference type="Proteomes" id="UP000602647">
    <property type="component" value="Unassembled WGS sequence"/>
</dbReference>
<evidence type="ECO:0000313" key="5">
    <source>
        <dbReference type="Proteomes" id="UP000602647"/>
    </source>
</evidence>
<dbReference type="Gene3D" id="3.30.2320.10">
    <property type="entry name" value="hypothetical protein PF0899 domain"/>
    <property type="match status" value="1"/>
</dbReference>
<dbReference type="Gene3D" id="3.30.2400.10">
    <property type="entry name" value="Major capsid protein gp5"/>
    <property type="match status" value="1"/>
</dbReference>
<comment type="caution">
    <text evidence="4">The sequence shown here is derived from an EMBL/GenBank/DDBJ whole genome shotgun (WGS) entry which is preliminary data.</text>
</comment>